<dbReference type="SUPFAM" id="SSF52768">
    <property type="entry name" value="Arginase/deacetylase"/>
    <property type="match status" value="1"/>
</dbReference>
<evidence type="ECO:0000256" key="3">
    <source>
        <dbReference type="ARBA" id="ARBA00022801"/>
    </source>
</evidence>
<dbReference type="InterPro" id="IPR006035">
    <property type="entry name" value="Ureohydrolase"/>
</dbReference>
<dbReference type="EMBL" id="PNIE01000059">
    <property type="protein sequence ID" value="PMP62608.1"/>
    <property type="molecule type" value="Genomic_DNA"/>
</dbReference>
<sequence>MKLSFLGLPDHPKARVALIPVPFELTTTWLKGTKEAPFEILKVSAQLEFFDEETRSSPQEDLGFYTYPLEEFPLNVHKALEKIEDLTHRALKEKFFPILVGGEHTITYGAVKALKAYYPDLKVLHLDAHLDFRKTYLEDEFNHATVLRKIYELSIPTLSVGIRAISKEEFEEAEFLGLSIIYSYEIYNSFERVLKKIEEFLKEGSIYLTLDMDVLDPSLAPGVGTPEPGGLLWFQILEILKRVSQAKIVGLDIVETRPISGYPFTEFLAAKIIYKFSAYLTVYNKWIKKSES</sequence>
<evidence type="ECO:0000313" key="8">
    <source>
        <dbReference type="Proteomes" id="UP000235731"/>
    </source>
</evidence>
<reference evidence="6 8" key="1">
    <citation type="submission" date="2018-01" db="EMBL/GenBank/DDBJ databases">
        <title>Metagenomic assembled genomes from two thermal pools in the Uzon Caldera, Kamchatka, Russia.</title>
        <authorList>
            <person name="Wilkins L."/>
            <person name="Ettinger C."/>
        </authorList>
    </citation>
    <scope>NUCLEOTIDE SEQUENCE [LARGE SCALE GENOMIC DNA]</scope>
    <source>
        <strain evidence="6">ZAV-15</strain>
    </source>
</reference>
<dbReference type="GO" id="GO:0046872">
    <property type="term" value="F:metal ion binding"/>
    <property type="evidence" value="ECO:0007669"/>
    <property type="project" value="UniProtKB-KW"/>
</dbReference>
<comment type="similarity">
    <text evidence="1">Belongs to the arginase family. Agmatinase subfamily.</text>
</comment>
<dbReference type="EMBL" id="PNIE01000091">
    <property type="protein sequence ID" value="PMP61206.1"/>
    <property type="molecule type" value="Genomic_DNA"/>
</dbReference>
<evidence type="ECO:0000256" key="1">
    <source>
        <dbReference type="ARBA" id="ARBA00009227"/>
    </source>
</evidence>
<dbReference type="PANTHER" id="PTHR11358:SF26">
    <property type="entry name" value="GUANIDINO ACID HYDROLASE, MITOCHONDRIAL"/>
    <property type="match status" value="1"/>
</dbReference>
<dbReference type="PROSITE" id="PS51409">
    <property type="entry name" value="ARGINASE_2"/>
    <property type="match status" value="1"/>
</dbReference>
<dbReference type="NCBIfam" id="TIGR01230">
    <property type="entry name" value="agmatinase"/>
    <property type="match status" value="1"/>
</dbReference>
<evidence type="ECO:0000313" key="6">
    <source>
        <dbReference type="EMBL" id="PMP61206.1"/>
    </source>
</evidence>
<dbReference type="CDD" id="cd11593">
    <property type="entry name" value="Agmatinase-like_2"/>
    <property type="match status" value="1"/>
</dbReference>
<evidence type="ECO:0000256" key="4">
    <source>
        <dbReference type="PIRSR" id="PIRSR036979-1"/>
    </source>
</evidence>
<feature type="binding site" evidence="4">
    <location>
        <position position="211"/>
    </location>
    <ligand>
        <name>Mn(2+)</name>
        <dbReference type="ChEBI" id="CHEBI:29035"/>
        <label>1</label>
    </ligand>
</feature>
<dbReference type="InterPro" id="IPR023696">
    <property type="entry name" value="Ureohydrolase_dom_sf"/>
</dbReference>
<dbReference type="Gene3D" id="3.40.800.10">
    <property type="entry name" value="Ureohydrolase domain"/>
    <property type="match status" value="1"/>
</dbReference>
<protein>
    <submittedName>
        <fullName evidence="6">Agmatinase</fullName>
    </submittedName>
</protein>
<dbReference type="Proteomes" id="UP000235731">
    <property type="component" value="Unassembled WGS sequence"/>
</dbReference>
<name>A0A2N7PIF2_9BACT</name>
<comment type="cofactor">
    <cofactor evidence="4">
        <name>Mn(2+)</name>
        <dbReference type="ChEBI" id="CHEBI:29035"/>
    </cofactor>
    <text evidence="4">Binds 2 manganese ions per subunit.</text>
</comment>
<dbReference type="GO" id="GO:0008783">
    <property type="term" value="F:agmatinase activity"/>
    <property type="evidence" value="ECO:0007669"/>
    <property type="project" value="TreeGrafter"/>
</dbReference>
<keyword evidence="3 5" id="KW-0378">Hydrolase</keyword>
<comment type="caution">
    <text evidence="6">The sequence shown here is derived from an EMBL/GenBank/DDBJ whole genome shotgun (WGS) entry which is preliminary data.</text>
</comment>
<gene>
    <name evidence="6" type="primary">speB</name>
    <name evidence="7" type="ORF">C0197_04300</name>
    <name evidence="6" type="ORF">C0197_06030</name>
</gene>
<feature type="binding site" evidence="4">
    <location>
        <position position="104"/>
    </location>
    <ligand>
        <name>Mn(2+)</name>
        <dbReference type="ChEBI" id="CHEBI:29035"/>
        <label>1</label>
    </ligand>
</feature>
<dbReference type="PIRSF" id="PIRSF036979">
    <property type="entry name" value="Arginase"/>
    <property type="match status" value="1"/>
</dbReference>
<evidence type="ECO:0000313" key="7">
    <source>
        <dbReference type="EMBL" id="PMP62608.1"/>
    </source>
</evidence>
<dbReference type="GO" id="GO:0033389">
    <property type="term" value="P:putrescine biosynthetic process from arginine, via agmatine"/>
    <property type="evidence" value="ECO:0007669"/>
    <property type="project" value="TreeGrafter"/>
</dbReference>
<keyword evidence="2 4" id="KW-0479">Metal-binding</keyword>
<dbReference type="InterPro" id="IPR005925">
    <property type="entry name" value="Agmatinase-rel"/>
</dbReference>
<dbReference type="AlphaFoldDB" id="A0A2N7PIF2"/>
<organism evidence="6 8">
    <name type="scientific">Caldimicrobium thiodismutans</name>
    <dbReference type="NCBI Taxonomy" id="1653476"/>
    <lineage>
        <taxon>Bacteria</taxon>
        <taxon>Pseudomonadati</taxon>
        <taxon>Thermodesulfobacteriota</taxon>
        <taxon>Thermodesulfobacteria</taxon>
        <taxon>Thermodesulfobacteriales</taxon>
        <taxon>Thermodesulfobacteriaceae</taxon>
        <taxon>Caldimicrobium</taxon>
    </lineage>
</organism>
<keyword evidence="4" id="KW-0464">Manganese</keyword>
<evidence type="ECO:0000256" key="5">
    <source>
        <dbReference type="RuleBase" id="RU003684"/>
    </source>
</evidence>
<feature type="binding site" evidence="4">
    <location>
        <position position="127"/>
    </location>
    <ligand>
        <name>Mn(2+)</name>
        <dbReference type="ChEBI" id="CHEBI:29035"/>
        <label>1</label>
    </ligand>
</feature>
<dbReference type="PROSITE" id="PS01053">
    <property type="entry name" value="ARGINASE_1"/>
    <property type="match status" value="1"/>
</dbReference>
<feature type="binding site" evidence="4">
    <location>
        <position position="129"/>
    </location>
    <ligand>
        <name>Mn(2+)</name>
        <dbReference type="ChEBI" id="CHEBI:29035"/>
        <label>1</label>
    </ligand>
</feature>
<feature type="binding site" evidence="4">
    <location>
        <position position="213"/>
    </location>
    <ligand>
        <name>Mn(2+)</name>
        <dbReference type="ChEBI" id="CHEBI:29035"/>
        <label>1</label>
    </ligand>
</feature>
<proteinExistence type="inferred from homology"/>
<accession>A0A2N7PIF2</accession>
<feature type="binding site" evidence="4">
    <location>
        <position position="131"/>
    </location>
    <ligand>
        <name>Mn(2+)</name>
        <dbReference type="ChEBI" id="CHEBI:29035"/>
        <label>1</label>
    </ligand>
</feature>
<evidence type="ECO:0000256" key="2">
    <source>
        <dbReference type="ARBA" id="ARBA00022723"/>
    </source>
</evidence>
<dbReference type="PANTHER" id="PTHR11358">
    <property type="entry name" value="ARGINASE/AGMATINASE"/>
    <property type="match status" value="1"/>
</dbReference>
<dbReference type="InterPro" id="IPR020855">
    <property type="entry name" value="Ureohydrolase_Mn_BS"/>
</dbReference>
<dbReference type="Pfam" id="PF00491">
    <property type="entry name" value="Arginase"/>
    <property type="match status" value="1"/>
</dbReference>